<protein>
    <recommendedName>
        <fullName evidence="10">Permease</fullName>
    </recommendedName>
</protein>
<feature type="transmembrane region" description="Helical" evidence="7">
    <location>
        <begin position="95"/>
        <end position="116"/>
    </location>
</feature>
<evidence type="ECO:0000256" key="7">
    <source>
        <dbReference type="SAM" id="Phobius"/>
    </source>
</evidence>
<keyword evidence="5 7" id="KW-1133">Transmembrane helix</keyword>
<dbReference type="AlphaFoldDB" id="A0A2K2HE75"/>
<evidence type="ECO:0000256" key="2">
    <source>
        <dbReference type="ARBA" id="ARBA00006386"/>
    </source>
</evidence>
<gene>
    <name evidence="8" type="ORF">C2E25_01320</name>
</gene>
<feature type="transmembrane region" description="Helical" evidence="7">
    <location>
        <begin position="285"/>
        <end position="311"/>
    </location>
</feature>
<feature type="transmembrane region" description="Helical" evidence="7">
    <location>
        <begin position="66"/>
        <end position="83"/>
    </location>
</feature>
<keyword evidence="4 7" id="KW-0812">Transmembrane</keyword>
<comment type="caution">
    <text evidence="8">The sequence shown here is derived from an EMBL/GenBank/DDBJ whole genome shotgun (WGS) entry which is preliminary data.</text>
</comment>
<dbReference type="PANTHER" id="PTHR34184">
    <property type="entry name" value="UPF0718 PROTEIN YCGR"/>
    <property type="match status" value="1"/>
</dbReference>
<dbReference type="GO" id="GO:0005886">
    <property type="term" value="C:plasma membrane"/>
    <property type="evidence" value="ECO:0007669"/>
    <property type="project" value="UniProtKB-SubCell"/>
</dbReference>
<dbReference type="Pfam" id="PF03773">
    <property type="entry name" value="ArsP_1"/>
    <property type="match status" value="1"/>
</dbReference>
<feature type="transmembrane region" description="Helical" evidence="7">
    <location>
        <begin position="122"/>
        <end position="143"/>
    </location>
</feature>
<feature type="transmembrane region" description="Helical" evidence="7">
    <location>
        <begin position="351"/>
        <end position="373"/>
    </location>
</feature>
<feature type="transmembrane region" description="Helical" evidence="7">
    <location>
        <begin position="164"/>
        <end position="186"/>
    </location>
</feature>
<evidence type="ECO:0000313" key="9">
    <source>
        <dbReference type="Proteomes" id="UP000236340"/>
    </source>
</evidence>
<accession>A0A2K2HE75</accession>
<comment type="similarity">
    <text evidence="2">Belongs to the UPF0718 family.</text>
</comment>
<evidence type="ECO:0000256" key="5">
    <source>
        <dbReference type="ARBA" id="ARBA00022989"/>
    </source>
</evidence>
<evidence type="ECO:0000256" key="3">
    <source>
        <dbReference type="ARBA" id="ARBA00022475"/>
    </source>
</evidence>
<keyword evidence="6 7" id="KW-0472">Membrane</keyword>
<organism evidence="8 9">
    <name type="scientific">Geothermobacter hydrogeniphilus</name>
    <dbReference type="NCBI Taxonomy" id="1969733"/>
    <lineage>
        <taxon>Bacteria</taxon>
        <taxon>Pseudomonadati</taxon>
        <taxon>Thermodesulfobacteriota</taxon>
        <taxon>Desulfuromonadia</taxon>
        <taxon>Desulfuromonadales</taxon>
        <taxon>Geothermobacteraceae</taxon>
        <taxon>Geothermobacter</taxon>
    </lineage>
</organism>
<name>A0A2K2HE75_9BACT</name>
<reference evidence="8 9" key="1">
    <citation type="journal article" date="2018" name="Genome Announc.">
        <title>Genome Sequence of Geothermobacter sp. HR-1 Iron Reducer from the Loihi Seamount.</title>
        <authorList>
            <person name="Smith H."/>
            <person name="Abuyen K."/>
            <person name="Tremblay J."/>
            <person name="Savalia P."/>
            <person name="Perez-Rodriguez I."/>
            <person name="Emerson D."/>
            <person name="Tully B."/>
            <person name="Amend J."/>
        </authorList>
    </citation>
    <scope>NUCLEOTIDE SEQUENCE [LARGE SCALE GENOMIC DNA]</scope>
    <source>
        <strain evidence="8 9">HR-1</strain>
    </source>
</reference>
<sequence>MSVVAVVRTGCVATAESCRPDGGGDRKFSLGGGGGCPGTIPARRFAYVDQFLQTLNEIGRDLGREFLYILPYLAIGVLFEAVIRTMKWHVKIRHALTRFGAWSIVLATLLGTISPLCACATLPLVISLMLAGLPLAPAMALLVTSPLMSPASYAMLSGMLGIGWANTVVVCALLLGLFAGYVTLLLRNHGFSDEELFRQKLPEGNFHDPDYPVEELRCDCGKQLSHKVDRCTHNKFLVFLAKFWEGSIKIGKFALLGMLIEVLAGFFIPNGWIEGLLSGQGIMPIFTITFAALPLHMPQVTAASMIFGYFLPDPGQAIPLAKGPGIAMLVGGPVTALPVMGVFISMFKKRVLALYLAICISGTLALALSWRLFGG</sequence>
<dbReference type="EMBL" id="PPFX01000002">
    <property type="protein sequence ID" value="PNU21531.1"/>
    <property type="molecule type" value="Genomic_DNA"/>
</dbReference>
<evidence type="ECO:0000256" key="1">
    <source>
        <dbReference type="ARBA" id="ARBA00004651"/>
    </source>
</evidence>
<feature type="transmembrane region" description="Helical" evidence="7">
    <location>
        <begin position="323"/>
        <end position="344"/>
    </location>
</feature>
<dbReference type="InterPro" id="IPR005524">
    <property type="entry name" value="DUF318"/>
</dbReference>
<dbReference type="InterPro" id="IPR052923">
    <property type="entry name" value="UPF0718"/>
</dbReference>
<comment type="subcellular location">
    <subcellularLocation>
        <location evidence="1">Cell membrane</location>
        <topology evidence="1">Multi-pass membrane protein</topology>
    </subcellularLocation>
</comment>
<keyword evidence="3" id="KW-1003">Cell membrane</keyword>
<dbReference type="PANTHER" id="PTHR34184:SF4">
    <property type="entry name" value="UPF0718 PROTEIN YCGR"/>
    <property type="match status" value="1"/>
</dbReference>
<feature type="transmembrane region" description="Helical" evidence="7">
    <location>
        <begin position="253"/>
        <end position="273"/>
    </location>
</feature>
<dbReference type="Proteomes" id="UP000236340">
    <property type="component" value="Unassembled WGS sequence"/>
</dbReference>
<evidence type="ECO:0000313" key="8">
    <source>
        <dbReference type="EMBL" id="PNU21531.1"/>
    </source>
</evidence>
<proteinExistence type="inferred from homology"/>
<evidence type="ECO:0000256" key="6">
    <source>
        <dbReference type="ARBA" id="ARBA00023136"/>
    </source>
</evidence>
<evidence type="ECO:0008006" key="10">
    <source>
        <dbReference type="Google" id="ProtNLM"/>
    </source>
</evidence>
<evidence type="ECO:0000256" key="4">
    <source>
        <dbReference type="ARBA" id="ARBA00022692"/>
    </source>
</evidence>